<dbReference type="EMBL" id="JBHLWO010000002">
    <property type="protein sequence ID" value="MFC0318835.1"/>
    <property type="molecule type" value="Genomic_DNA"/>
</dbReference>
<protein>
    <submittedName>
        <fullName evidence="9">MnhB domain-containing protein</fullName>
    </submittedName>
</protein>
<reference evidence="9 10" key="1">
    <citation type="submission" date="2024-09" db="EMBL/GenBank/DDBJ databases">
        <authorList>
            <person name="Sun Q."/>
            <person name="Mori K."/>
        </authorList>
    </citation>
    <scope>NUCLEOTIDE SEQUENCE [LARGE SCALE GENOMIC DNA]</scope>
    <source>
        <strain evidence="9 10">CCM 7765</strain>
    </source>
</reference>
<evidence type="ECO:0000313" key="10">
    <source>
        <dbReference type="Proteomes" id="UP001589774"/>
    </source>
</evidence>
<feature type="transmembrane region" description="Helical" evidence="7">
    <location>
        <begin position="67"/>
        <end position="95"/>
    </location>
</feature>
<keyword evidence="4 7" id="KW-0812">Transmembrane</keyword>
<comment type="similarity">
    <text evidence="2">Belongs to the CPA3 antiporters (TC 2.A.63) subunit B family.</text>
</comment>
<feature type="transmembrane region" description="Helical" evidence="7">
    <location>
        <begin position="35"/>
        <end position="55"/>
    </location>
</feature>
<evidence type="ECO:0000313" key="9">
    <source>
        <dbReference type="EMBL" id="MFC0318835.1"/>
    </source>
</evidence>
<keyword evidence="6 7" id="KW-0472">Membrane</keyword>
<dbReference type="Pfam" id="PF04039">
    <property type="entry name" value="MnhB"/>
    <property type="match status" value="1"/>
</dbReference>
<keyword evidence="10" id="KW-1185">Reference proteome</keyword>
<dbReference type="Proteomes" id="UP001589774">
    <property type="component" value="Unassembled WGS sequence"/>
</dbReference>
<dbReference type="PANTHER" id="PTHR33932">
    <property type="entry name" value="NA(+)/H(+) ANTIPORTER SUBUNIT B"/>
    <property type="match status" value="1"/>
</dbReference>
<name>A0ABV6HL13_9SPHI</name>
<organism evidence="9 10">
    <name type="scientific">Olivibacter oleidegradans</name>
    <dbReference type="NCBI Taxonomy" id="760123"/>
    <lineage>
        <taxon>Bacteria</taxon>
        <taxon>Pseudomonadati</taxon>
        <taxon>Bacteroidota</taxon>
        <taxon>Sphingobacteriia</taxon>
        <taxon>Sphingobacteriales</taxon>
        <taxon>Sphingobacteriaceae</taxon>
        <taxon>Olivibacter</taxon>
    </lineage>
</organism>
<proteinExistence type="inferred from homology"/>
<comment type="caution">
    <text evidence="9">The sequence shown here is derived from an EMBL/GenBank/DDBJ whole genome shotgun (WGS) entry which is preliminary data.</text>
</comment>
<evidence type="ECO:0000256" key="6">
    <source>
        <dbReference type="ARBA" id="ARBA00023136"/>
    </source>
</evidence>
<evidence type="ECO:0000256" key="1">
    <source>
        <dbReference type="ARBA" id="ARBA00004651"/>
    </source>
</evidence>
<keyword evidence="3" id="KW-1003">Cell membrane</keyword>
<accession>A0ABV6HL13</accession>
<dbReference type="PANTHER" id="PTHR33932:SF4">
    <property type="entry name" value="NA(+)_H(+) ANTIPORTER SUBUNIT B"/>
    <property type="match status" value="1"/>
</dbReference>
<feature type="transmembrane region" description="Helical" evidence="7">
    <location>
        <begin position="115"/>
        <end position="133"/>
    </location>
</feature>
<evidence type="ECO:0000256" key="3">
    <source>
        <dbReference type="ARBA" id="ARBA00022475"/>
    </source>
</evidence>
<evidence type="ECO:0000256" key="5">
    <source>
        <dbReference type="ARBA" id="ARBA00022989"/>
    </source>
</evidence>
<sequence length="135" mass="14607">MKTAILQAAVKVLMPIFLVYSLYLLFRGHDSPGGGFIAALVLSIGLIFHMIAFGVPETQQTYKIDTMILTGIGLLLSFSSAILSMIFGEGFFYALWSDITVKGIGTISSVLLFDIGVYMAVTGAILKIAFAIFNR</sequence>
<evidence type="ECO:0000256" key="7">
    <source>
        <dbReference type="SAM" id="Phobius"/>
    </source>
</evidence>
<comment type="subcellular location">
    <subcellularLocation>
        <location evidence="1">Cell membrane</location>
        <topology evidence="1">Multi-pass membrane protein</topology>
    </subcellularLocation>
</comment>
<feature type="transmembrane region" description="Helical" evidence="7">
    <location>
        <begin position="12"/>
        <end position="29"/>
    </location>
</feature>
<feature type="domain" description="Na+/H+ antiporter MnhB subunit-related protein" evidence="8">
    <location>
        <begin position="5"/>
        <end position="126"/>
    </location>
</feature>
<dbReference type="InterPro" id="IPR050622">
    <property type="entry name" value="CPA3_antiporter_subunitB"/>
</dbReference>
<dbReference type="InterPro" id="IPR007182">
    <property type="entry name" value="MnhB"/>
</dbReference>
<evidence type="ECO:0000256" key="4">
    <source>
        <dbReference type="ARBA" id="ARBA00022692"/>
    </source>
</evidence>
<dbReference type="RefSeq" id="WP_013666275.1">
    <property type="nucleotide sequence ID" value="NZ_JBHLWO010000002.1"/>
</dbReference>
<keyword evidence="5 7" id="KW-1133">Transmembrane helix</keyword>
<evidence type="ECO:0000256" key="2">
    <source>
        <dbReference type="ARBA" id="ARBA00009425"/>
    </source>
</evidence>
<evidence type="ECO:0000259" key="8">
    <source>
        <dbReference type="Pfam" id="PF04039"/>
    </source>
</evidence>
<gene>
    <name evidence="9" type="ORF">ACFFI0_10970</name>
</gene>